<name>A0A1F5EKL2_9BACT</name>
<organism evidence="1 2">
    <name type="scientific">Candidatus Berkelbacteria bacterium RIFCSPHIGHO2_12_FULL_36_9</name>
    <dbReference type="NCBI Taxonomy" id="1797469"/>
    <lineage>
        <taxon>Bacteria</taxon>
        <taxon>Candidatus Berkelbacteria</taxon>
    </lineage>
</organism>
<dbReference type="AlphaFoldDB" id="A0A1F5EKL2"/>
<protein>
    <submittedName>
        <fullName evidence="1">Uncharacterized protein</fullName>
    </submittedName>
</protein>
<accession>A0A1F5EKL2</accession>
<reference evidence="1 2" key="1">
    <citation type="journal article" date="2016" name="Nat. Commun.">
        <title>Thousands of microbial genomes shed light on interconnected biogeochemical processes in an aquifer system.</title>
        <authorList>
            <person name="Anantharaman K."/>
            <person name="Brown C.T."/>
            <person name="Hug L.A."/>
            <person name="Sharon I."/>
            <person name="Castelle C.J."/>
            <person name="Probst A.J."/>
            <person name="Thomas B.C."/>
            <person name="Singh A."/>
            <person name="Wilkins M.J."/>
            <person name="Karaoz U."/>
            <person name="Brodie E.L."/>
            <person name="Williams K.H."/>
            <person name="Hubbard S.S."/>
            <person name="Banfield J.F."/>
        </authorList>
    </citation>
    <scope>NUCLEOTIDE SEQUENCE [LARGE SCALE GENOMIC DNA]</scope>
</reference>
<comment type="caution">
    <text evidence="1">The sequence shown here is derived from an EMBL/GenBank/DDBJ whole genome shotgun (WGS) entry which is preliminary data.</text>
</comment>
<dbReference type="EMBL" id="MEZV01000002">
    <property type="protein sequence ID" value="OGD67952.1"/>
    <property type="molecule type" value="Genomic_DNA"/>
</dbReference>
<proteinExistence type="predicted"/>
<sequence>MGFGVVTSSEMLLMNKVDQLVEGMKDEEIQKGYDRDEIETVALDFLGAYLENDQEYIANLKIEHFMLQKLFMGIVAICSSVQTETIEEKAATEKPLPRVPWLRFINKLTEMVFENEKTLSVGSTIGEILKILNAHYGARIDFPMDKWVPDDQRTNYPQLKSIFDQADRIKKEIEQEYS</sequence>
<gene>
    <name evidence="1" type="ORF">A3F08_02375</name>
</gene>
<dbReference type="STRING" id="1797469.A3F08_02375"/>
<evidence type="ECO:0000313" key="2">
    <source>
        <dbReference type="Proteomes" id="UP000176451"/>
    </source>
</evidence>
<evidence type="ECO:0000313" key="1">
    <source>
        <dbReference type="EMBL" id="OGD67952.1"/>
    </source>
</evidence>
<dbReference type="Proteomes" id="UP000176451">
    <property type="component" value="Unassembled WGS sequence"/>
</dbReference>